<reference evidence="2" key="1">
    <citation type="submission" date="2023-08" db="EMBL/GenBank/DDBJ databases">
        <title>Black Yeasts Isolated from many extreme environments.</title>
        <authorList>
            <person name="Coleine C."/>
            <person name="Stajich J.E."/>
            <person name="Selbmann L."/>
        </authorList>
    </citation>
    <scope>NUCLEOTIDE SEQUENCE</scope>
    <source>
        <strain evidence="2">CCFEE 5810</strain>
    </source>
</reference>
<sequence length="303" mass="32913">MAGQEATFQTFTAEQAANYAVGRANSCEQSKIIQQYHQGPRDAFLDVGTGPGLVVWDLLKYFKSAFGCDAGPGMIEHAKKDAEKYGVTDRTTFVVTRAEDCASAVPGSIDLVTVGTAAHWFDLPAFCQSAAKALRPGGTLAMWIPSSSYVHPTVPHAKEIQAAMFELQGGALKPYHHKGTTYALTGYDNLPLPWDDGDGQALFNKSTFKRMLWDREGIPTAPPLPDGTPGPYLLGREITFKQAEMALATSSSVIRWREAHPDKAGTEEDPVTSMIKHVRDIAGEGVERITVAPSCTLLLMRRV</sequence>
<proteinExistence type="predicted"/>
<comment type="caution">
    <text evidence="2">The sequence shown here is derived from an EMBL/GenBank/DDBJ whole genome shotgun (WGS) entry which is preliminary data.</text>
</comment>
<dbReference type="PANTHER" id="PTHR44942:SF10">
    <property type="entry name" value="METHYLTRANSFERASE TYPE 11 DOMAIN-CONTAINING PROTEIN"/>
    <property type="match status" value="1"/>
</dbReference>
<evidence type="ECO:0000259" key="1">
    <source>
        <dbReference type="Pfam" id="PF08241"/>
    </source>
</evidence>
<dbReference type="InterPro" id="IPR051052">
    <property type="entry name" value="Diverse_substrate_MTase"/>
</dbReference>
<feature type="domain" description="Methyltransferase type 11" evidence="1">
    <location>
        <begin position="45"/>
        <end position="141"/>
    </location>
</feature>
<dbReference type="PANTHER" id="PTHR44942">
    <property type="entry name" value="METHYLTRANSF_11 DOMAIN-CONTAINING PROTEIN"/>
    <property type="match status" value="1"/>
</dbReference>
<organism evidence="2 3">
    <name type="scientific">Elasticomyces elasticus</name>
    <dbReference type="NCBI Taxonomy" id="574655"/>
    <lineage>
        <taxon>Eukaryota</taxon>
        <taxon>Fungi</taxon>
        <taxon>Dikarya</taxon>
        <taxon>Ascomycota</taxon>
        <taxon>Pezizomycotina</taxon>
        <taxon>Dothideomycetes</taxon>
        <taxon>Dothideomycetidae</taxon>
        <taxon>Mycosphaerellales</taxon>
        <taxon>Teratosphaeriaceae</taxon>
        <taxon>Elasticomyces</taxon>
    </lineage>
</organism>
<dbReference type="Gene3D" id="3.40.50.150">
    <property type="entry name" value="Vaccinia Virus protein VP39"/>
    <property type="match status" value="1"/>
</dbReference>
<dbReference type="SUPFAM" id="SSF53335">
    <property type="entry name" value="S-adenosyl-L-methionine-dependent methyltransferases"/>
    <property type="match status" value="1"/>
</dbReference>
<dbReference type="AlphaFoldDB" id="A0AAN7ZV48"/>
<dbReference type="InterPro" id="IPR013216">
    <property type="entry name" value="Methyltransf_11"/>
</dbReference>
<name>A0AAN7ZV48_9PEZI</name>
<dbReference type="Proteomes" id="UP001310594">
    <property type="component" value="Unassembled WGS sequence"/>
</dbReference>
<accession>A0AAN7ZV48</accession>
<dbReference type="CDD" id="cd02440">
    <property type="entry name" value="AdoMet_MTases"/>
    <property type="match status" value="1"/>
</dbReference>
<dbReference type="GO" id="GO:0008757">
    <property type="term" value="F:S-adenosylmethionine-dependent methyltransferase activity"/>
    <property type="evidence" value="ECO:0007669"/>
    <property type="project" value="InterPro"/>
</dbReference>
<dbReference type="Pfam" id="PF08241">
    <property type="entry name" value="Methyltransf_11"/>
    <property type="match status" value="1"/>
</dbReference>
<evidence type="ECO:0000313" key="2">
    <source>
        <dbReference type="EMBL" id="KAK5690433.1"/>
    </source>
</evidence>
<evidence type="ECO:0000313" key="3">
    <source>
        <dbReference type="Proteomes" id="UP001310594"/>
    </source>
</evidence>
<dbReference type="InterPro" id="IPR029063">
    <property type="entry name" value="SAM-dependent_MTases_sf"/>
</dbReference>
<gene>
    <name evidence="2" type="ORF">LTR97_012301</name>
</gene>
<dbReference type="EMBL" id="JAVRQU010000025">
    <property type="protein sequence ID" value="KAK5690433.1"/>
    <property type="molecule type" value="Genomic_DNA"/>
</dbReference>
<protein>
    <recommendedName>
        <fullName evidence="1">Methyltransferase type 11 domain-containing protein</fullName>
    </recommendedName>
</protein>